<evidence type="ECO:0000313" key="1">
    <source>
        <dbReference type="EMBL" id="KAI2647939.1"/>
    </source>
</evidence>
<name>A0ABQ8LC99_LABRO</name>
<reference evidence="1 2" key="1">
    <citation type="submission" date="2022-01" db="EMBL/GenBank/DDBJ databases">
        <title>A high-quality chromosome-level genome assembly of rohu carp, Labeo rohita.</title>
        <authorList>
            <person name="Arick M.A. II"/>
            <person name="Hsu C.-Y."/>
            <person name="Magbanua Z."/>
            <person name="Pechanova O."/>
            <person name="Grover C."/>
            <person name="Miller E."/>
            <person name="Thrash A."/>
            <person name="Ezzel L."/>
            <person name="Alam S."/>
            <person name="Benzie J."/>
            <person name="Hamilton M."/>
            <person name="Karsi A."/>
            <person name="Lawrence M.L."/>
            <person name="Peterson D.G."/>
        </authorList>
    </citation>
    <scope>NUCLEOTIDE SEQUENCE [LARGE SCALE GENOMIC DNA]</scope>
    <source>
        <strain evidence="2">BAU-BD-2019</strain>
        <tissue evidence="1">Blood</tissue>
    </source>
</reference>
<evidence type="ECO:0000313" key="2">
    <source>
        <dbReference type="Proteomes" id="UP000830375"/>
    </source>
</evidence>
<proteinExistence type="predicted"/>
<accession>A0ABQ8LC99</accession>
<gene>
    <name evidence="1" type="ORF">H4Q32_027089</name>
</gene>
<dbReference type="EMBL" id="JACTAM010000063">
    <property type="protein sequence ID" value="KAI2647939.1"/>
    <property type="molecule type" value="Genomic_DNA"/>
</dbReference>
<comment type="caution">
    <text evidence="1">The sequence shown here is derived from an EMBL/GenBank/DDBJ whole genome shotgun (WGS) entry which is preliminary data.</text>
</comment>
<dbReference type="Proteomes" id="UP000830375">
    <property type="component" value="Unassembled WGS sequence"/>
</dbReference>
<sequence length="106" mass="11688">MSLQITHQIHLIYKTHTEDACKRPVTVIKGIKGFMSETLSTLLAGEKLLSSVSSHVSPEVCFFKESLSTVSTHKRLLSSVSHYVLLKLIPVCETQSTLMADKTALS</sequence>
<dbReference type="PANTHER" id="PTHR33426">
    <property type="entry name" value="C2H2-TYPE DOMAIN-CONTAINING PROTEIN"/>
    <property type="match status" value="1"/>
</dbReference>
<organism evidence="1 2">
    <name type="scientific">Labeo rohita</name>
    <name type="common">Indian major carp</name>
    <name type="synonym">Cyprinus rohita</name>
    <dbReference type="NCBI Taxonomy" id="84645"/>
    <lineage>
        <taxon>Eukaryota</taxon>
        <taxon>Metazoa</taxon>
        <taxon>Chordata</taxon>
        <taxon>Craniata</taxon>
        <taxon>Vertebrata</taxon>
        <taxon>Euteleostomi</taxon>
        <taxon>Actinopterygii</taxon>
        <taxon>Neopterygii</taxon>
        <taxon>Teleostei</taxon>
        <taxon>Ostariophysi</taxon>
        <taxon>Cypriniformes</taxon>
        <taxon>Cyprinidae</taxon>
        <taxon>Labeoninae</taxon>
        <taxon>Labeonini</taxon>
        <taxon>Labeo</taxon>
    </lineage>
</organism>
<dbReference type="PANTHER" id="PTHR33426:SF30">
    <property type="match status" value="1"/>
</dbReference>
<keyword evidence="2" id="KW-1185">Reference proteome</keyword>
<protein>
    <submittedName>
        <fullName evidence="1">Uncharacterized protein</fullName>
    </submittedName>
</protein>